<organism evidence="3 4">
    <name type="scientific">Belnapia arida</name>
    <dbReference type="NCBI Taxonomy" id="2804533"/>
    <lineage>
        <taxon>Bacteria</taxon>
        <taxon>Pseudomonadati</taxon>
        <taxon>Pseudomonadota</taxon>
        <taxon>Alphaproteobacteria</taxon>
        <taxon>Acetobacterales</taxon>
        <taxon>Roseomonadaceae</taxon>
        <taxon>Belnapia</taxon>
    </lineage>
</organism>
<dbReference type="PANTHER" id="PTHR44520">
    <property type="entry name" value="RESPONSE REGULATOR RCP1-RELATED"/>
    <property type="match status" value="1"/>
</dbReference>
<keyword evidence="4" id="KW-1185">Reference proteome</keyword>
<dbReference type="PROSITE" id="PS50110">
    <property type="entry name" value="RESPONSE_REGULATORY"/>
    <property type="match status" value="1"/>
</dbReference>
<protein>
    <submittedName>
        <fullName evidence="3">Response regulator</fullName>
    </submittedName>
</protein>
<dbReference type="Pfam" id="PF00072">
    <property type="entry name" value="Response_reg"/>
    <property type="match status" value="1"/>
</dbReference>
<dbReference type="Gene3D" id="3.40.50.2300">
    <property type="match status" value="1"/>
</dbReference>
<sequence>MDMCEFPVLLVEDNEDDILCVQRAFRRAKLSNALPVVEDGDAAVAYLSGQGEYADRNRHPMPTLILLDIKLPRRSGLEVLEWLRAQAGLRRIPVVMLTSSKESADVDRAFDLGASGYLVKPVDFDGLLEMVKTIGVYWMVMSELPSAPLEAPPPS</sequence>
<dbReference type="EMBL" id="JAETWB010000016">
    <property type="protein sequence ID" value="MBL6080666.1"/>
    <property type="molecule type" value="Genomic_DNA"/>
</dbReference>
<feature type="domain" description="Response regulatory" evidence="2">
    <location>
        <begin position="7"/>
        <end position="135"/>
    </location>
</feature>
<dbReference type="InterPro" id="IPR001789">
    <property type="entry name" value="Sig_transdc_resp-reg_receiver"/>
</dbReference>
<dbReference type="PANTHER" id="PTHR44520:SF1">
    <property type="entry name" value="TWO-COMPONENT SYSTEM REGULATORY PROTEIN"/>
    <property type="match status" value="1"/>
</dbReference>
<evidence type="ECO:0000256" key="1">
    <source>
        <dbReference type="PROSITE-ProRule" id="PRU00169"/>
    </source>
</evidence>
<dbReference type="RefSeq" id="WP_202833900.1">
    <property type="nucleotide sequence ID" value="NZ_JAETWB010000016.1"/>
</dbReference>
<dbReference type="SUPFAM" id="SSF52172">
    <property type="entry name" value="CheY-like"/>
    <property type="match status" value="1"/>
</dbReference>
<feature type="modified residue" description="4-aspartylphosphate" evidence="1">
    <location>
        <position position="68"/>
    </location>
</feature>
<evidence type="ECO:0000313" key="3">
    <source>
        <dbReference type="EMBL" id="MBL6080666.1"/>
    </source>
</evidence>
<accession>A0ABS1UBN0</accession>
<dbReference type="InterPro" id="IPR052893">
    <property type="entry name" value="TCS_response_regulator"/>
</dbReference>
<reference evidence="3 4" key="1">
    <citation type="submission" date="2021-01" db="EMBL/GenBank/DDBJ databases">
        <title>Belnapia mucosa sp. nov. and Belnapia arida sp. nov., isolated from the Tabernas Desert (Almeria, Spain).</title>
        <authorList>
            <person name="Molina-Menor E."/>
            <person name="Vidal-Verdu A."/>
            <person name="Calonge A."/>
            <person name="Satari L."/>
            <person name="Pereto J."/>
            <person name="Porcar M."/>
        </authorList>
    </citation>
    <scope>NUCLEOTIDE SEQUENCE [LARGE SCALE GENOMIC DNA]</scope>
    <source>
        <strain evidence="3 4">T18</strain>
    </source>
</reference>
<comment type="caution">
    <text evidence="3">The sequence shown here is derived from an EMBL/GenBank/DDBJ whole genome shotgun (WGS) entry which is preliminary data.</text>
</comment>
<evidence type="ECO:0000313" key="4">
    <source>
        <dbReference type="Proteomes" id="UP000660885"/>
    </source>
</evidence>
<keyword evidence="1" id="KW-0597">Phosphoprotein</keyword>
<dbReference type="SMART" id="SM00448">
    <property type="entry name" value="REC"/>
    <property type="match status" value="1"/>
</dbReference>
<proteinExistence type="predicted"/>
<dbReference type="InterPro" id="IPR011006">
    <property type="entry name" value="CheY-like_superfamily"/>
</dbReference>
<evidence type="ECO:0000259" key="2">
    <source>
        <dbReference type="PROSITE" id="PS50110"/>
    </source>
</evidence>
<dbReference type="CDD" id="cd17557">
    <property type="entry name" value="REC_Rcp-like"/>
    <property type="match status" value="1"/>
</dbReference>
<dbReference type="Proteomes" id="UP000660885">
    <property type="component" value="Unassembled WGS sequence"/>
</dbReference>
<gene>
    <name evidence="3" type="ORF">JMJ56_21855</name>
</gene>
<name>A0ABS1UBN0_9PROT</name>